<comment type="caution">
    <text evidence="1">The sequence shown here is derived from an EMBL/GenBank/DDBJ whole genome shotgun (WGS) entry which is preliminary data.</text>
</comment>
<accession>A0ABW3HRZ5</accession>
<evidence type="ECO:0000313" key="2">
    <source>
        <dbReference type="Proteomes" id="UP001596989"/>
    </source>
</evidence>
<protein>
    <submittedName>
        <fullName evidence="1">Uncharacterized protein</fullName>
    </submittedName>
</protein>
<keyword evidence="2" id="KW-1185">Reference proteome</keyword>
<organism evidence="1 2">
    <name type="scientific">Paenibacillus chungangensis</name>
    <dbReference type="NCBI Taxonomy" id="696535"/>
    <lineage>
        <taxon>Bacteria</taxon>
        <taxon>Bacillati</taxon>
        <taxon>Bacillota</taxon>
        <taxon>Bacilli</taxon>
        <taxon>Bacillales</taxon>
        <taxon>Paenibacillaceae</taxon>
        <taxon>Paenibacillus</taxon>
    </lineage>
</organism>
<sequence length="210" mass="23260">MTKDTAQSKSTAGNNDQAANANEKMVELLKAVYHNGMTALKMFFDDVSGQVMNQERYGPIFVFQVIDADKNAYACGFFLKELVAKFQSGNDPAQWMASFFFEMMKEKGGKPLPTPPAGEDATKAFIDRTLVPHCIEAVRGEFAPENVHAGLGIVPEQGPVFEAGFRNIKDGNNVCAVPLHVLMAYWHLNRDPADLLIEGMYNIHEQNNKS</sequence>
<name>A0ABW3HRZ5_9BACL</name>
<dbReference type="Proteomes" id="UP001596989">
    <property type="component" value="Unassembled WGS sequence"/>
</dbReference>
<dbReference type="RefSeq" id="WP_377564397.1">
    <property type="nucleotide sequence ID" value="NZ_JBHTJZ010000012.1"/>
</dbReference>
<evidence type="ECO:0000313" key="1">
    <source>
        <dbReference type="EMBL" id="MFD0960065.1"/>
    </source>
</evidence>
<dbReference type="EMBL" id="JBHTJZ010000012">
    <property type="protein sequence ID" value="MFD0960065.1"/>
    <property type="molecule type" value="Genomic_DNA"/>
</dbReference>
<proteinExistence type="predicted"/>
<gene>
    <name evidence="1" type="ORF">ACFQ2I_11730</name>
</gene>
<reference evidence="2" key="1">
    <citation type="journal article" date="2019" name="Int. J. Syst. Evol. Microbiol.">
        <title>The Global Catalogue of Microorganisms (GCM) 10K type strain sequencing project: providing services to taxonomists for standard genome sequencing and annotation.</title>
        <authorList>
            <consortium name="The Broad Institute Genomics Platform"/>
            <consortium name="The Broad Institute Genome Sequencing Center for Infectious Disease"/>
            <person name="Wu L."/>
            <person name="Ma J."/>
        </authorList>
    </citation>
    <scope>NUCLEOTIDE SEQUENCE [LARGE SCALE GENOMIC DNA]</scope>
    <source>
        <strain evidence="2">CCUG 59129</strain>
    </source>
</reference>